<dbReference type="InterPro" id="IPR017221">
    <property type="entry name" value="DUF34/NIF3_bac"/>
</dbReference>
<keyword evidence="7" id="KW-1185">Reference proteome</keyword>
<gene>
    <name evidence="6" type="ORF">HNR32_002589</name>
</gene>
<evidence type="ECO:0000256" key="4">
    <source>
        <dbReference type="PIRNR" id="PIRNR037489"/>
    </source>
</evidence>
<dbReference type="GO" id="GO:0005737">
    <property type="term" value="C:cytoplasm"/>
    <property type="evidence" value="ECO:0007669"/>
    <property type="project" value="TreeGrafter"/>
</dbReference>
<evidence type="ECO:0000256" key="5">
    <source>
        <dbReference type="PIRSR" id="PIRSR602678-1"/>
    </source>
</evidence>
<dbReference type="FunFam" id="3.40.1390.30:FF:000001">
    <property type="entry name" value="GTP cyclohydrolase 1 type 2"/>
    <property type="match status" value="1"/>
</dbReference>
<feature type="binding site" evidence="5">
    <location>
        <position position="334"/>
    </location>
    <ligand>
        <name>a divalent metal cation</name>
        <dbReference type="ChEBI" id="CHEBI:60240"/>
        <label>1</label>
    </ligand>
</feature>
<dbReference type="Gene3D" id="3.40.1390.30">
    <property type="entry name" value="NIF3 (NGG1p interacting factor 3)-like"/>
    <property type="match status" value="2"/>
</dbReference>
<dbReference type="RefSeq" id="WP_183863229.1">
    <property type="nucleotide sequence ID" value="NZ_JACHFH010000048.1"/>
</dbReference>
<dbReference type="SUPFAM" id="SSF102705">
    <property type="entry name" value="NIF3 (NGG1p interacting factor 3)-like"/>
    <property type="match status" value="1"/>
</dbReference>
<reference evidence="6 7" key="1">
    <citation type="submission" date="2020-08" db="EMBL/GenBank/DDBJ databases">
        <title>Genomic Encyclopedia of Type Strains, Phase IV (KMG-IV): sequencing the most valuable type-strain genomes for metagenomic binning, comparative biology and taxonomic classification.</title>
        <authorList>
            <person name="Goeker M."/>
        </authorList>
    </citation>
    <scope>NUCLEOTIDE SEQUENCE [LARGE SCALE GENOMIC DNA]</scope>
    <source>
        <strain evidence="6 7">DSM 24661</strain>
    </source>
</reference>
<dbReference type="AlphaFoldDB" id="A0A840UNH6"/>
<evidence type="ECO:0000256" key="1">
    <source>
        <dbReference type="ARBA" id="ARBA00006964"/>
    </source>
</evidence>
<dbReference type="InterPro" id="IPR002678">
    <property type="entry name" value="DUF34/NIF3"/>
</dbReference>
<dbReference type="NCBIfam" id="TIGR00486">
    <property type="entry name" value="YbgI_SA1388"/>
    <property type="match status" value="1"/>
</dbReference>
<feature type="binding site" evidence="5">
    <location>
        <position position="65"/>
    </location>
    <ligand>
        <name>a divalent metal cation</name>
        <dbReference type="ChEBI" id="CHEBI:60240"/>
        <label>1</label>
    </ligand>
</feature>
<feature type="binding site" evidence="5">
    <location>
        <position position="66"/>
    </location>
    <ligand>
        <name>a divalent metal cation</name>
        <dbReference type="ChEBI" id="CHEBI:60240"/>
        <label>1</label>
    </ligand>
</feature>
<name>A0A840UNH6_9FIRM</name>
<dbReference type="Pfam" id="PF01784">
    <property type="entry name" value="DUF34_NIF3"/>
    <property type="match status" value="1"/>
</dbReference>
<feature type="binding site" evidence="5">
    <location>
        <position position="330"/>
    </location>
    <ligand>
        <name>a divalent metal cation</name>
        <dbReference type="ChEBI" id="CHEBI:60240"/>
        <label>1</label>
    </ligand>
</feature>
<evidence type="ECO:0000256" key="2">
    <source>
        <dbReference type="ARBA" id="ARBA00022112"/>
    </source>
</evidence>
<comment type="similarity">
    <text evidence="1 4">Belongs to the GTP cyclohydrolase I type 2/NIF3 family.</text>
</comment>
<protein>
    <recommendedName>
        <fullName evidence="2 4">GTP cyclohydrolase 1 type 2 homolog</fullName>
    </recommendedName>
</protein>
<dbReference type="EMBL" id="JACHFH010000048">
    <property type="protein sequence ID" value="MBB5337427.1"/>
    <property type="molecule type" value="Genomic_DNA"/>
</dbReference>
<proteinExistence type="inferred from homology"/>
<organism evidence="6 7">
    <name type="scientific">Pectinatus brassicae</name>
    <dbReference type="NCBI Taxonomy" id="862415"/>
    <lineage>
        <taxon>Bacteria</taxon>
        <taxon>Bacillati</taxon>
        <taxon>Bacillota</taxon>
        <taxon>Negativicutes</taxon>
        <taxon>Selenomonadales</taxon>
        <taxon>Selenomonadaceae</taxon>
        <taxon>Pectinatus</taxon>
    </lineage>
</organism>
<evidence type="ECO:0000313" key="7">
    <source>
        <dbReference type="Proteomes" id="UP000559117"/>
    </source>
</evidence>
<dbReference type="PIRSF" id="PIRSF037489">
    <property type="entry name" value="UCP037489_NIF3_YqfO"/>
    <property type="match status" value="1"/>
</dbReference>
<dbReference type="PANTHER" id="PTHR13799:SF14">
    <property type="entry name" value="GTP CYCLOHYDROLASE 1 TYPE 2 HOMOLOG"/>
    <property type="match status" value="1"/>
</dbReference>
<dbReference type="FunFam" id="3.30.70.120:FF:000006">
    <property type="entry name" value="GTP cyclohydrolase 1 type 2 homolog"/>
    <property type="match status" value="1"/>
</dbReference>
<dbReference type="PANTHER" id="PTHR13799">
    <property type="entry name" value="NGG1 INTERACTING FACTOR 3"/>
    <property type="match status" value="1"/>
</dbReference>
<dbReference type="GO" id="GO:0046872">
    <property type="term" value="F:metal ion binding"/>
    <property type="evidence" value="ECO:0007669"/>
    <property type="project" value="UniProtKB-UniRule"/>
</dbReference>
<sequence length="371" mass="40909">MVKCQVIMDAMEKIAPHNLAEKWDNPGLLLGNPAQKVNKLMVCLDVNEKVINQAVSEHCDMIISHHPFIFQPIKKIRTDHAQGKMIQTLLHYNIAVFAAHTNLDSAHGGVNDILCTLWGITNTAPLDISYKEELVKLCVFVPRDYADQVRMAIGDAGAGATGNYSHCSFESDGIGHFLPLDDSTPFIGKIGEISSVNEIKLETIFPAKLQGPIIKAMLKNHPYEEPAYEIFPLNITGDNNGLGRIGELAEPMELEEFSLMIKNTLPATSIRLVKSNDKTIKKVALCSGAGSEFIGRAKILGADIYITGDVKYHEAQKAQELNINLIDAGHFGTEFPVVKTLNDKLATLANEKKWNIDIIYDNCSIDPFITI</sequence>
<feature type="binding site" evidence="5">
    <location>
        <position position="104"/>
    </location>
    <ligand>
        <name>a divalent metal cation</name>
        <dbReference type="ChEBI" id="CHEBI:60240"/>
        <label>1</label>
    </ligand>
</feature>
<evidence type="ECO:0000256" key="3">
    <source>
        <dbReference type="ARBA" id="ARBA00022723"/>
    </source>
</evidence>
<dbReference type="Gene3D" id="3.30.70.120">
    <property type="match status" value="1"/>
</dbReference>
<dbReference type="Proteomes" id="UP000559117">
    <property type="component" value="Unassembled WGS sequence"/>
</dbReference>
<comment type="caution">
    <text evidence="6">The sequence shown here is derived from an EMBL/GenBank/DDBJ whole genome shotgun (WGS) entry which is preliminary data.</text>
</comment>
<dbReference type="InterPro" id="IPR036069">
    <property type="entry name" value="DUF34/NIF3_sf"/>
</dbReference>
<accession>A0A840UNH6</accession>
<keyword evidence="3 4" id="KW-0479">Metal-binding</keyword>
<evidence type="ECO:0000313" key="6">
    <source>
        <dbReference type="EMBL" id="MBB5337427.1"/>
    </source>
</evidence>
<dbReference type="InterPro" id="IPR015867">
    <property type="entry name" value="N-reg_PII/ATP_PRibTrfase_C"/>
</dbReference>